<keyword evidence="2" id="KW-1185">Reference proteome</keyword>
<evidence type="ECO:0000313" key="2">
    <source>
        <dbReference type="Proteomes" id="UP001226867"/>
    </source>
</evidence>
<gene>
    <name evidence="1" type="ORF">J2W36_002438</name>
</gene>
<dbReference type="PROSITE" id="PS51257">
    <property type="entry name" value="PROKAR_LIPOPROTEIN"/>
    <property type="match status" value="1"/>
</dbReference>
<comment type="caution">
    <text evidence="1">The sequence shown here is derived from an EMBL/GenBank/DDBJ whole genome shotgun (WGS) entry which is preliminary data.</text>
</comment>
<dbReference type="RefSeq" id="WP_307689994.1">
    <property type="nucleotide sequence ID" value="NZ_JAUSRO010000007.1"/>
</dbReference>
<name>A0ABT9S736_9BURK</name>
<protein>
    <recommendedName>
        <fullName evidence="3">DUF2147 domain-containing protein</fullName>
    </recommendedName>
</protein>
<reference evidence="1 2" key="1">
    <citation type="submission" date="2023-07" db="EMBL/GenBank/DDBJ databases">
        <title>Sorghum-associated microbial communities from plants grown in Nebraska, USA.</title>
        <authorList>
            <person name="Schachtman D."/>
        </authorList>
    </citation>
    <scope>NUCLEOTIDE SEQUENCE [LARGE SCALE GENOMIC DNA]</scope>
    <source>
        <strain evidence="1 2">DS1607</strain>
    </source>
</reference>
<accession>A0ABT9S736</accession>
<dbReference type="EMBL" id="JAUSRO010000007">
    <property type="protein sequence ID" value="MDP9900175.1"/>
    <property type="molecule type" value="Genomic_DNA"/>
</dbReference>
<proteinExistence type="predicted"/>
<sequence>MRKSVFIIFCALFAFGCQKPAGRWRALEDMPVFSDANEADQIKFTVKKGDICALGQERVVKIFMYKEIACDQGNGWIMYSNGYPFEKLE</sequence>
<evidence type="ECO:0008006" key="3">
    <source>
        <dbReference type="Google" id="ProtNLM"/>
    </source>
</evidence>
<evidence type="ECO:0000313" key="1">
    <source>
        <dbReference type="EMBL" id="MDP9900175.1"/>
    </source>
</evidence>
<organism evidence="1 2">
    <name type="scientific">Variovorax ginsengisoli</name>
    <dbReference type="NCBI Taxonomy" id="363844"/>
    <lineage>
        <taxon>Bacteria</taxon>
        <taxon>Pseudomonadati</taxon>
        <taxon>Pseudomonadota</taxon>
        <taxon>Betaproteobacteria</taxon>
        <taxon>Burkholderiales</taxon>
        <taxon>Comamonadaceae</taxon>
        <taxon>Variovorax</taxon>
    </lineage>
</organism>
<dbReference type="Proteomes" id="UP001226867">
    <property type="component" value="Unassembled WGS sequence"/>
</dbReference>